<feature type="region of interest" description="Disordered" evidence="1">
    <location>
        <begin position="335"/>
        <end position="366"/>
    </location>
</feature>
<dbReference type="Proteomes" id="UP000800035">
    <property type="component" value="Unassembled WGS sequence"/>
</dbReference>
<gene>
    <name evidence="3" type="ORF">CC80DRAFT_400902</name>
</gene>
<feature type="region of interest" description="Disordered" evidence="1">
    <location>
        <begin position="379"/>
        <end position="713"/>
    </location>
</feature>
<evidence type="ECO:0000259" key="2">
    <source>
        <dbReference type="Pfam" id="PF10382"/>
    </source>
</evidence>
<dbReference type="GO" id="GO:0035861">
    <property type="term" value="C:site of double-strand break"/>
    <property type="evidence" value="ECO:0007669"/>
    <property type="project" value="TreeGrafter"/>
</dbReference>
<dbReference type="AlphaFoldDB" id="A0A6A5UB45"/>
<sequence length="741" mass="80954">MTAPPRATPRLSAVPATQNTAPVAEFRCLYTHDVRRKQKRWQDGFLKFHTFNSRVMVYDQSRIFLGDTYWKESSELQEGDELQLDKPIMVEVAEAMGITQTDLTPLFEKNRDAPQHSKPAPPSNPISRPAIPTGNSLRTGSQLRHKSLNTLLGTSQGPIGKAKPIISPYAARKEKENEGIVQRANKRQKVSHNPIQQTASGSNQGAEPAPERQPSLWARTADAKSLRPPPRPLPRNTTAISLDSEPDDFSSGVTLPSTPPDMVNPRSLPPVIPAPPSIQSAAAQPRTSAAPRIPKGKVPVPSVKALETPHKPPPMSSPPVSASNRIINVDFALQPVQNPHIDPTPRLEPTPTQPPPKKGKPLRLSTGVKRGMLLCQAVPPRWSEPLEPKPSPEPSFGDFDDMEFIHGLMDQQLAVTPSSPRIQPTKQKSPPIQIDSSPKLPEPEKTASKRKEAEQDPFEAPAPKTKKPKSTTSIEAGEKKRGKKNQVDQALSMLESLPSDAPLEHTETPSKRIGSVEDNLRPPSVSVSPKKVLLSTGGFRKKAKVMQKQVAPNKPNVPSPRRETVALPPHPLRSSRSGPLMSTTELSALLQKPPKPVRIEDDPIQDDAQNASPNRSFRRSRSENDAPIPSTSEVWEQENLPKTSKSNNDTTTASAVTAKPKAGGLAALVKRTDPRRKFQRTSSLNVNTANLGIPGGGQEVVTPPADDDVGPWSTEAFDLFDWRPPAPVDEEQGPRVLVDRR</sequence>
<evidence type="ECO:0000313" key="4">
    <source>
        <dbReference type="Proteomes" id="UP000800035"/>
    </source>
</evidence>
<dbReference type="PANTHER" id="PTHR28535:SF1">
    <property type="entry name" value="PROTEIN ZGRF1"/>
    <property type="match status" value="1"/>
</dbReference>
<proteinExistence type="predicted"/>
<protein>
    <recommendedName>
        <fullName evidence="2">5'-3' DNA helicase ZGRF1-like N-terminal domain-containing protein</fullName>
    </recommendedName>
</protein>
<evidence type="ECO:0000256" key="1">
    <source>
        <dbReference type="SAM" id="MobiDB-lite"/>
    </source>
</evidence>
<dbReference type="GO" id="GO:0006302">
    <property type="term" value="P:double-strand break repair"/>
    <property type="evidence" value="ECO:0007669"/>
    <property type="project" value="TreeGrafter"/>
</dbReference>
<dbReference type="GO" id="GO:0005634">
    <property type="term" value="C:nucleus"/>
    <property type="evidence" value="ECO:0007669"/>
    <property type="project" value="TreeGrafter"/>
</dbReference>
<dbReference type="InterPro" id="IPR052800">
    <property type="entry name" value="DNA_Repair_Helicase_ZGRF1"/>
</dbReference>
<dbReference type="OrthoDB" id="6513042at2759"/>
<feature type="domain" description="5'-3' DNA helicase ZGRF1-like N-terminal" evidence="2">
    <location>
        <begin position="23"/>
        <end position="103"/>
    </location>
</feature>
<dbReference type="Pfam" id="PF10382">
    <property type="entry name" value="ZGRF1-like_N"/>
    <property type="match status" value="1"/>
</dbReference>
<feature type="compositionally biased region" description="Low complexity" evidence="1">
    <location>
        <begin position="522"/>
        <end position="535"/>
    </location>
</feature>
<name>A0A6A5UB45_9PLEO</name>
<feature type="compositionally biased region" description="Polar residues" evidence="1">
    <location>
        <begin position="413"/>
        <end position="436"/>
    </location>
</feature>
<dbReference type="PANTHER" id="PTHR28535">
    <property type="entry name" value="ZINC FINGER GRF-TYPE CONTAINING 1"/>
    <property type="match status" value="1"/>
</dbReference>
<feature type="region of interest" description="Disordered" evidence="1">
    <location>
        <begin position="109"/>
        <end position="141"/>
    </location>
</feature>
<accession>A0A6A5UB45</accession>
<keyword evidence="4" id="KW-1185">Reference proteome</keyword>
<feature type="compositionally biased region" description="Basic and acidic residues" evidence="1">
    <location>
        <begin position="441"/>
        <end position="454"/>
    </location>
</feature>
<feature type="compositionally biased region" description="Polar residues" evidence="1">
    <location>
        <begin position="574"/>
        <end position="586"/>
    </location>
</feature>
<feature type="compositionally biased region" description="Polar residues" evidence="1">
    <location>
        <begin position="629"/>
        <end position="655"/>
    </location>
</feature>
<dbReference type="EMBL" id="ML976980">
    <property type="protein sequence ID" value="KAF1961978.1"/>
    <property type="molecule type" value="Genomic_DNA"/>
</dbReference>
<feature type="compositionally biased region" description="Basic and acidic residues" evidence="1">
    <location>
        <begin position="502"/>
        <end position="520"/>
    </location>
</feature>
<feature type="compositionally biased region" description="Polar residues" evidence="1">
    <location>
        <begin position="191"/>
        <end position="205"/>
    </location>
</feature>
<feature type="region of interest" description="Disordered" evidence="1">
    <location>
        <begin position="170"/>
        <end position="322"/>
    </location>
</feature>
<reference evidence="3" key="1">
    <citation type="journal article" date="2020" name="Stud. Mycol.">
        <title>101 Dothideomycetes genomes: a test case for predicting lifestyles and emergence of pathogens.</title>
        <authorList>
            <person name="Haridas S."/>
            <person name="Albert R."/>
            <person name="Binder M."/>
            <person name="Bloem J."/>
            <person name="Labutti K."/>
            <person name="Salamov A."/>
            <person name="Andreopoulos B."/>
            <person name="Baker S."/>
            <person name="Barry K."/>
            <person name="Bills G."/>
            <person name="Bluhm B."/>
            <person name="Cannon C."/>
            <person name="Castanera R."/>
            <person name="Culley D."/>
            <person name="Daum C."/>
            <person name="Ezra D."/>
            <person name="Gonzalez J."/>
            <person name="Henrissat B."/>
            <person name="Kuo A."/>
            <person name="Liang C."/>
            <person name="Lipzen A."/>
            <person name="Lutzoni F."/>
            <person name="Magnuson J."/>
            <person name="Mondo S."/>
            <person name="Nolan M."/>
            <person name="Ohm R."/>
            <person name="Pangilinan J."/>
            <person name="Park H.-J."/>
            <person name="Ramirez L."/>
            <person name="Alfaro M."/>
            <person name="Sun H."/>
            <person name="Tritt A."/>
            <person name="Yoshinaga Y."/>
            <person name="Zwiers L.-H."/>
            <person name="Turgeon B."/>
            <person name="Goodwin S."/>
            <person name="Spatafora J."/>
            <person name="Crous P."/>
            <person name="Grigoriev I."/>
        </authorList>
    </citation>
    <scope>NUCLEOTIDE SEQUENCE</scope>
    <source>
        <strain evidence="3">CBS 675.92</strain>
    </source>
</reference>
<feature type="compositionally biased region" description="Pro residues" evidence="1">
    <location>
        <begin position="346"/>
        <end position="356"/>
    </location>
</feature>
<dbReference type="InterPro" id="IPR018838">
    <property type="entry name" value="ZGRF1-like_N"/>
</dbReference>
<organism evidence="3 4">
    <name type="scientific">Byssothecium circinans</name>
    <dbReference type="NCBI Taxonomy" id="147558"/>
    <lineage>
        <taxon>Eukaryota</taxon>
        <taxon>Fungi</taxon>
        <taxon>Dikarya</taxon>
        <taxon>Ascomycota</taxon>
        <taxon>Pezizomycotina</taxon>
        <taxon>Dothideomycetes</taxon>
        <taxon>Pleosporomycetidae</taxon>
        <taxon>Pleosporales</taxon>
        <taxon>Massarineae</taxon>
        <taxon>Massarinaceae</taxon>
        <taxon>Byssothecium</taxon>
    </lineage>
</organism>
<feature type="compositionally biased region" description="Pro residues" evidence="1">
    <location>
        <begin position="267"/>
        <end position="276"/>
    </location>
</feature>
<evidence type="ECO:0000313" key="3">
    <source>
        <dbReference type="EMBL" id="KAF1961978.1"/>
    </source>
</evidence>
<feature type="compositionally biased region" description="Polar residues" evidence="1">
    <location>
        <begin position="680"/>
        <end position="690"/>
    </location>
</feature>